<comment type="caution">
    <text evidence="6">The sequence shown here is derived from an EMBL/GenBank/DDBJ whole genome shotgun (WGS) entry which is preliminary data.</text>
</comment>
<feature type="chain" id="PRO_5039618454" evidence="4">
    <location>
        <begin position="31"/>
        <end position="502"/>
    </location>
</feature>
<dbReference type="Pfam" id="PF00561">
    <property type="entry name" value="Abhydrolase_1"/>
    <property type="match status" value="1"/>
</dbReference>
<dbReference type="InterPro" id="IPR000073">
    <property type="entry name" value="AB_hydrolase_1"/>
</dbReference>
<name>A0A366D6P5_9NOCA</name>
<evidence type="ECO:0000256" key="2">
    <source>
        <dbReference type="ARBA" id="ARBA00022729"/>
    </source>
</evidence>
<protein>
    <submittedName>
        <fullName evidence="6">Alpha/beta hydrolase family protein</fullName>
    </submittedName>
</protein>
<keyword evidence="7" id="KW-1185">Reference proteome</keyword>
<reference evidence="6 7" key="1">
    <citation type="submission" date="2018-06" db="EMBL/GenBank/DDBJ databases">
        <title>Genomic Encyclopedia of Type Strains, Phase IV (KMG-IV): sequencing the most valuable type-strain genomes for metagenomic binning, comparative biology and taxonomic classification.</title>
        <authorList>
            <person name="Goeker M."/>
        </authorList>
    </citation>
    <scope>NUCLEOTIDE SEQUENCE [LARGE SCALE GENOMIC DNA]</scope>
    <source>
        <strain evidence="6 7">DSM 44599</strain>
    </source>
</reference>
<dbReference type="SUPFAM" id="SSF53474">
    <property type="entry name" value="alpha/beta-Hydrolases"/>
    <property type="match status" value="1"/>
</dbReference>
<organism evidence="6 7">
    <name type="scientific">Nocardia puris</name>
    <dbReference type="NCBI Taxonomy" id="208602"/>
    <lineage>
        <taxon>Bacteria</taxon>
        <taxon>Bacillati</taxon>
        <taxon>Actinomycetota</taxon>
        <taxon>Actinomycetes</taxon>
        <taxon>Mycobacteriales</taxon>
        <taxon>Nocardiaceae</taxon>
        <taxon>Nocardia</taxon>
    </lineage>
</organism>
<dbReference type="PROSITE" id="PS51257">
    <property type="entry name" value="PROKAR_LIPOPROTEIN"/>
    <property type="match status" value="1"/>
</dbReference>
<dbReference type="GO" id="GO:0016787">
    <property type="term" value="F:hydrolase activity"/>
    <property type="evidence" value="ECO:0007669"/>
    <property type="project" value="UniProtKB-KW"/>
</dbReference>
<keyword evidence="2 4" id="KW-0732">Signal</keyword>
<dbReference type="Gene3D" id="3.40.50.1820">
    <property type="entry name" value="alpha/beta hydrolase"/>
    <property type="match status" value="1"/>
</dbReference>
<evidence type="ECO:0000256" key="4">
    <source>
        <dbReference type="SAM" id="SignalP"/>
    </source>
</evidence>
<dbReference type="STRING" id="1210090.GCA_001613185_03907"/>
<dbReference type="InterPro" id="IPR029058">
    <property type="entry name" value="AB_hydrolase_fold"/>
</dbReference>
<gene>
    <name evidence="6" type="ORF">DFR74_114199</name>
</gene>
<evidence type="ECO:0000313" key="7">
    <source>
        <dbReference type="Proteomes" id="UP000252586"/>
    </source>
</evidence>
<feature type="signal peptide" evidence="4">
    <location>
        <begin position="1"/>
        <end position="30"/>
    </location>
</feature>
<accession>A0A366D6P5</accession>
<evidence type="ECO:0000256" key="1">
    <source>
        <dbReference type="ARBA" id="ARBA00010088"/>
    </source>
</evidence>
<evidence type="ECO:0000259" key="5">
    <source>
        <dbReference type="Pfam" id="PF00561"/>
    </source>
</evidence>
<dbReference type="AlphaFoldDB" id="A0A366D6P5"/>
<dbReference type="PANTHER" id="PTHR43248:SF29">
    <property type="entry name" value="TRIPEPTIDYL AMINOPEPTIDASE"/>
    <property type="match status" value="1"/>
</dbReference>
<feature type="domain" description="AB hydrolase-1" evidence="5">
    <location>
        <begin position="103"/>
        <end position="474"/>
    </location>
</feature>
<comment type="similarity">
    <text evidence="1">Belongs to the peptidase S33 family.</text>
</comment>
<evidence type="ECO:0000256" key="3">
    <source>
        <dbReference type="ARBA" id="ARBA00022801"/>
    </source>
</evidence>
<dbReference type="Proteomes" id="UP000252586">
    <property type="component" value="Unassembled WGS sequence"/>
</dbReference>
<dbReference type="PANTHER" id="PTHR43248">
    <property type="entry name" value="2-SUCCINYL-6-HYDROXY-2,4-CYCLOHEXADIENE-1-CARBOXYLATE SYNTHASE"/>
    <property type="match status" value="1"/>
</dbReference>
<evidence type="ECO:0000313" key="6">
    <source>
        <dbReference type="EMBL" id="RBO85656.1"/>
    </source>
</evidence>
<keyword evidence="3 6" id="KW-0378">Hydrolase</keyword>
<dbReference type="EMBL" id="QNRE01000014">
    <property type="protein sequence ID" value="RBO85656.1"/>
    <property type="molecule type" value="Genomic_DNA"/>
</dbReference>
<proteinExistence type="inferred from homology"/>
<dbReference type="InterPro" id="IPR051601">
    <property type="entry name" value="Serine_prot/Carboxylest_S33"/>
</dbReference>
<sequence>MLERRRIDGRRGRGAAIAALLLAIAGCGGAEPAAPPAPTLDRFYAQQVTWESCDDYAGGEGLSAEGLDCARIDVPLDYADPDGEVARIAISRLPAEGARLGSLLTNPGGPGGAGLSLPSTLKDTPLPRHFDVIGVDVRGVGASSPRLVCRSEEQMREDAIGASSTWVFGEVDQLEEESEDYAMSCVHGSGRTLLANIGTVDVARDFDVIRAVLGDEKLTYLGFSYGTRLGSTFAQMFPDRVRAMVLDGPIDPASDIDDPVASNAAFQRAFEEYATDCARAPDCPLGTDPSRATENYLALVRPILRDPARGLADYATVTSAVTAALYSPLYWPDLTAALTTLRDGGATGMAGVTTLSDDYDEGVSWDVYQAVRCLEDTRVTDRAVAAARERRGREAAPIFDPGPEFDTKALDECAFWPVPPNWQPHVPETPGLPKVVVVASTGDPATPYEGGVRLARSFDSPLITVEGTQHGVSFLGLTCVDEPVLDYLVELTLPSDTRCATP</sequence>